<dbReference type="PANTHER" id="PTHR37944">
    <property type="entry name" value="PORIN B"/>
    <property type="match status" value="1"/>
</dbReference>
<dbReference type="Proteomes" id="UP000007058">
    <property type="component" value="Chromosome"/>
</dbReference>
<dbReference type="InterPro" id="IPR052932">
    <property type="entry name" value="OprB_Porin"/>
</dbReference>
<protein>
    <submittedName>
        <fullName evidence="3">Carbohydrate-selective porin</fullName>
    </submittedName>
</protein>
<sequence>MPAPFMKYRSAWARGAAPADECQGDIMNKRKYNGDAKSRTSFGLVVVSLLSLTALAHPALADGDCEVTPPGFWERDTALGSFGGARTELCKKGVQLGVTSVNEMLANPYGGVSHGGKGQGRMQFDLDIDLEKMAELKGTTLHAGAMWIYGGRISGKNLGNLMPVSNIEAIPSRRLFTLWGQQVLFDDMLSVRLGQLAVDDEFVVSKLSSVFVNSTFGFPFGISGNLPSGGAAFPMPTPGARVKLNLTDEVSWMTAAFAGDPAGKFDVRDPQWRNHDGTTFSFSRGTFYITEGAYAVNQEKNSKGLPGTYKLGAWYHSARFNDQHFDNLGQSLASGNTTGIGNPVRGNGGVYFVIDQMLIKGQRWSEEGLGVFLRGGVSPSDRNQVPFYLDGGISYKGLFAGREEDTLALGVGYGQLSGSLQGLDRDTRQINGQPTRPVRDYETVIEVTYQAQITPWWTIQPDVQYVIHPGGNIPNPGAGSQFTPIGDTFIFGARTAIKF</sequence>
<dbReference type="InterPro" id="IPR038673">
    <property type="entry name" value="OprB_sf"/>
</dbReference>
<reference evidence="3 4" key="1">
    <citation type="journal article" date="2005" name="DNA Res.">
        <title>Complete genome sequence of the facultative anaerobic magnetotactic bacterium Magnetospirillum sp. strain AMB-1.</title>
        <authorList>
            <person name="Matsunaga T."/>
            <person name="Okamura Y."/>
            <person name="Fukuda Y."/>
            <person name="Wahyudi A.T."/>
            <person name="Murase Y."/>
            <person name="Takeyama H."/>
        </authorList>
    </citation>
    <scope>NUCLEOTIDE SEQUENCE [LARGE SCALE GENOMIC DNA]</scope>
    <source>
        <strain evidence="4">ATCC 700264 / AMB-1</strain>
    </source>
</reference>
<dbReference type="GO" id="GO:0008643">
    <property type="term" value="P:carbohydrate transport"/>
    <property type="evidence" value="ECO:0007669"/>
    <property type="project" value="InterPro"/>
</dbReference>
<dbReference type="STRING" id="342108.amb0941"/>
<comment type="similarity">
    <text evidence="1 2">Belongs to the OprB family.</text>
</comment>
<accession>Q2W8T0</accession>
<organism evidence="3 4">
    <name type="scientific">Paramagnetospirillum magneticum (strain ATCC 700264 / AMB-1)</name>
    <name type="common">Magnetospirillum magneticum</name>
    <dbReference type="NCBI Taxonomy" id="342108"/>
    <lineage>
        <taxon>Bacteria</taxon>
        <taxon>Pseudomonadati</taxon>
        <taxon>Pseudomonadota</taxon>
        <taxon>Alphaproteobacteria</taxon>
        <taxon>Rhodospirillales</taxon>
        <taxon>Magnetospirillaceae</taxon>
        <taxon>Paramagnetospirillum</taxon>
    </lineage>
</organism>
<dbReference type="GO" id="GO:0016020">
    <property type="term" value="C:membrane"/>
    <property type="evidence" value="ECO:0007669"/>
    <property type="project" value="InterPro"/>
</dbReference>
<gene>
    <name evidence="3" type="ordered locus">amb0941</name>
</gene>
<dbReference type="KEGG" id="mag:amb0941"/>
<dbReference type="AlphaFoldDB" id="Q2W8T0"/>
<dbReference type="GO" id="GO:0015288">
    <property type="term" value="F:porin activity"/>
    <property type="evidence" value="ECO:0007669"/>
    <property type="project" value="InterPro"/>
</dbReference>
<proteinExistence type="inferred from homology"/>
<dbReference type="PANTHER" id="PTHR37944:SF1">
    <property type="entry name" value="PORIN B"/>
    <property type="match status" value="1"/>
</dbReference>
<evidence type="ECO:0000313" key="4">
    <source>
        <dbReference type="Proteomes" id="UP000007058"/>
    </source>
</evidence>
<evidence type="ECO:0000256" key="1">
    <source>
        <dbReference type="ARBA" id="ARBA00008769"/>
    </source>
</evidence>
<name>Q2W8T0_PARM1</name>
<evidence type="ECO:0000256" key="2">
    <source>
        <dbReference type="RuleBase" id="RU363072"/>
    </source>
</evidence>
<dbReference type="InterPro" id="IPR007049">
    <property type="entry name" value="Carb-sel_porin_OprB"/>
</dbReference>
<dbReference type="Gene3D" id="2.40.160.180">
    <property type="entry name" value="Carbohydrate-selective porin OprB"/>
    <property type="match status" value="1"/>
</dbReference>
<evidence type="ECO:0000313" key="3">
    <source>
        <dbReference type="EMBL" id="BAE49745.1"/>
    </source>
</evidence>
<dbReference type="HOGENOM" id="CLU_029684_3_1_5"/>
<keyword evidence="4" id="KW-1185">Reference proteome</keyword>
<dbReference type="EMBL" id="AP007255">
    <property type="protein sequence ID" value="BAE49745.1"/>
    <property type="molecule type" value="Genomic_DNA"/>
</dbReference>
<dbReference type="Pfam" id="PF04966">
    <property type="entry name" value="OprB"/>
    <property type="match status" value="1"/>
</dbReference>